<accession>A0A848GCQ0</accession>
<gene>
    <name evidence="2" type="ORF">HHL15_22950</name>
</gene>
<name>A0A848GCQ0_9RHOO</name>
<evidence type="ECO:0000313" key="3">
    <source>
        <dbReference type="Proteomes" id="UP000580043"/>
    </source>
</evidence>
<keyword evidence="3" id="KW-1185">Reference proteome</keyword>
<proteinExistence type="predicted"/>
<sequence>MEMKSFKHAGGLAMLALALLAAPAARADYAWIEADGPGARVQVGELGTPREARLVDARALAASGQKLALPAEGARWEIPAAPAGDLRFSARTVDAAGTLEYLHARSGRHDTRAVNDLELAPTRPGGSTFRLYWKGEPVSASLVRVSTAAGWQKTLRPAEDGSVSLDTPFPGLYVLVVSARMDGGAEVDGRRYAEVRHTASLSFRVGE</sequence>
<dbReference type="EMBL" id="JABBGA010000031">
    <property type="protein sequence ID" value="NML28625.1"/>
    <property type="molecule type" value="Genomic_DNA"/>
</dbReference>
<keyword evidence="1" id="KW-0732">Signal</keyword>
<protein>
    <recommendedName>
        <fullName evidence="4">DUF4198 domain-containing protein</fullName>
    </recommendedName>
</protein>
<evidence type="ECO:0000256" key="1">
    <source>
        <dbReference type="SAM" id="SignalP"/>
    </source>
</evidence>
<evidence type="ECO:0008006" key="4">
    <source>
        <dbReference type="Google" id="ProtNLM"/>
    </source>
</evidence>
<comment type="caution">
    <text evidence="2">The sequence shown here is derived from an EMBL/GenBank/DDBJ whole genome shotgun (WGS) entry which is preliminary data.</text>
</comment>
<feature type="chain" id="PRO_5032528725" description="DUF4198 domain-containing protein" evidence="1">
    <location>
        <begin position="28"/>
        <end position="207"/>
    </location>
</feature>
<evidence type="ECO:0000313" key="2">
    <source>
        <dbReference type="EMBL" id="NML28625.1"/>
    </source>
</evidence>
<dbReference type="AlphaFoldDB" id="A0A848GCQ0"/>
<organism evidence="2 3">
    <name type="scientific">Zoogloea dura</name>
    <dbReference type="NCBI Taxonomy" id="2728840"/>
    <lineage>
        <taxon>Bacteria</taxon>
        <taxon>Pseudomonadati</taxon>
        <taxon>Pseudomonadota</taxon>
        <taxon>Betaproteobacteria</taxon>
        <taxon>Rhodocyclales</taxon>
        <taxon>Zoogloeaceae</taxon>
        <taxon>Zoogloea</taxon>
    </lineage>
</organism>
<feature type="signal peptide" evidence="1">
    <location>
        <begin position="1"/>
        <end position="27"/>
    </location>
</feature>
<reference evidence="2 3" key="1">
    <citation type="submission" date="2020-04" db="EMBL/GenBank/DDBJ databases">
        <title>Zoogloea sp. G-4-1-14 isolated from soil.</title>
        <authorList>
            <person name="Dahal R.H."/>
        </authorList>
    </citation>
    <scope>NUCLEOTIDE SEQUENCE [LARGE SCALE GENOMIC DNA]</scope>
    <source>
        <strain evidence="2 3">G-4-1-14</strain>
    </source>
</reference>
<dbReference type="Proteomes" id="UP000580043">
    <property type="component" value="Unassembled WGS sequence"/>
</dbReference>